<accession>A0ABN3PNY4</accession>
<proteinExistence type="predicted"/>
<dbReference type="RefSeq" id="WP_344540908.1">
    <property type="nucleotide sequence ID" value="NZ_BAAATD010000003.1"/>
</dbReference>
<dbReference type="PANTHER" id="PTHR43792">
    <property type="entry name" value="GNAT FAMILY, PUTATIVE (AFU_ORTHOLOGUE AFUA_3G00765)-RELATED-RELATED"/>
    <property type="match status" value="1"/>
</dbReference>
<evidence type="ECO:0000259" key="1">
    <source>
        <dbReference type="PROSITE" id="PS51186"/>
    </source>
</evidence>
<organism evidence="2 3">
    <name type="scientific">Actinomadura fulvescens</name>
    <dbReference type="NCBI Taxonomy" id="46160"/>
    <lineage>
        <taxon>Bacteria</taxon>
        <taxon>Bacillati</taxon>
        <taxon>Actinomycetota</taxon>
        <taxon>Actinomycetes</taxon>
        <taxon>Streptosporangiales</taxon>
        <taxon>Thermomonosporaceae</taxon>
        <taxon>Actinomadura</taxon>
    </lineage>
</organism>
<dbReference type="PANTHER" id="PTHR43792:SF1">
    <property type="entry name" value="N-ACETYLTRANSFERASE DOMAIN-CONTAINING PROTEIN"/>
    <property type="match status" value="1"/>
</dbReference>
<dbReference type="Gene3D" id="3.40.630.30">
    <property type="match status" value="1"/>
</dbReference>
<dbReference type="InterPro" id="IPR051531">
    <property type="entry name" value="N-acetyltransferase"/>
</dbReference>
<dbReference type="EMBL" id="BAAATD010000003">
    <property type="protein sequence ID" value="GAA2592654.1"/>
    <property type="molecule type" value="Genomic_DNA"/>
</dbReference>
<comment type="caution">
    <text evidence="2">The sequence shown here is derived from an EMBL/GenBank/DDBJ whole genome shotgun (WGS) entry which is preliminary data.</text>
</comment>
<evidence type="ECO:0000313" key="2">
    <source>
        <dbReference type="EMBL" id="GAA2592654.1"/>
    </source>
</evidence>
<feature type="domain" description="N-acetyltransferase" evidence="1">
    <location>
        <begin position="12"/>
        <end position="181"/>
    </location>
</feature>
<dbReference type="Proteomes" id="UP001501509">
    <property type="component" value="Unassembled WGS sequence"/>
</dbReference>
<dbReference type="PROSITE" id="PS51186">
    <property type="entry name" value="GNAT"/>
    <property type="match status" value="1"/>
</dbReference>
<dbReference type="InterPro" id="IPR016181">
    <property type="entry name" value="Acyl_CoA_acyltransferase"/>
</dbReference>
<reference evidence="2 3" key="1">
    <citation type="journal article" date="2019" name="Int. J. Syst. Evol. Microbiol.">
        <title>The Global Catalogue of Microorganisms (GCM) 10K type strain sequencing project: providing services to taxonomists for standard genome sequencing and annotation.</title>
        <authorList>
            <consortium name="The Broad Institute Genomics Platform"/>
            <consortium name="The Broad Institute Genome Sequencing Center for Infectious Disease"/>
            <person name="Wu L."/>
            <person name="Ma J."/>
        </authorList>
    </citation>
    <scope>NUCLEOTIDE SEQUENCE [LARGE SCALE GENOMIC DNA]</scope>
    <source>
        <strain evidence="2 3">JCM 6833</strain>
    </source>
</reference>
<dbReference type="Pfam" id="PF13302">
    <property type="entry name" value="Acetyltransf_3"/>
    <property type="match status" value="1"/>
</dbReference>
<keyword evidence="3" id="KW-1185">Reference proteome</keyword>
<dbReference type="InterPro" id="IPR000182">
    <property type="entry name" value="GNAT_dom"/>
</dbReference>
<protein>
    <submittedName>
        <fullName evidence="2">GNAT family N-acetyltransferase</fullName>
    </submittedName>
</protein>
<gene>
    <name evidence="2" type="ORF">GCM10010411_27140</name>
</gene>
<evidence type="ECO:0000313" key="3">
    <source>
        <dbReference type="Proteomes" id="UP001501509"/>
    </source>
</evidence>
<sequence>MTPVPVLTTERLILRGWHDDDRAPFAAMNADPAVMEHFPATLTRAESDALIDRITAGFARHGFGLWAVETARTGTFIGLTGLSVPAFDAHFLPGVEIGWRLATTAQGHGYATEAARRALAFGFQDAGLNEIVSFTSTTNHRSQAVMRRIGMTHDPADDFDHPAVPDGHPVKRHVLYRIDAATWAATAHQPAR</sequence>
<name>A0ABN3PNY4_9ACTN</name>
<dbReference type="SUPFAM" id="SSF55729">
    <property type="entry name" value="Acyl-CoA N-acyltransferases (Nat)"/>
    <property type="match status" value="1"/>
</dbReference>